<proteinExistence type="predicted"/>
<dbReference type="AlphaFoldDB" id="A0A3S4UN84"/>
<accession>A0A3S4UN84</accession>
<evidence type="ECO:0008006" key="3">
    <source>
        <dbReference type="Google" id="ProtNLM"/>
    </source>
</evidence>
<protein>
    <recommendedName>
        <fullName evidence="3">DUF4160 domain-containing protein</fullName>
    </recommendedName>
</protein>
<gene>
    <name evidence="1" type="ORF">NCTC13071_02402</name>
</gene>
<name>A0A3S4UN84_9BACT</name>
<evidence type="ECO:0000313" key="2">
    <source>
        <dbReference type="Proteomes" id="UP000274578"/>
    </source>
</evidence>
<dbReference type="InterPro" id="IPR025427">
    <property type="entry name" value="DUF4160"/>
</dbReference>
<dbReference type="RefSeq" id="WP_004377013.1">
    <property type="nucleotide sequence ID" value="NZ_CAUQRS010000026.1"/>
</dbReference>
<dbReference type="KEGG" id="poc:NCTC13071_02402"/>
<dbReference type="Proteomes" id="UP000274578">
    <property type="component" value="Chromosome 1"/>
</dbReference>
<organism evidence="1 2">
    <name type="scientific">Segatella oris</name>
    <dbReference type="NCBI Taxonomy" id="28135"/>
    <lineage>
        <taxon>Bacteria</taxon>
        <taxon>Pseudomonadati</taxon>
        <taxon>Bacteroidota</taxon>
        <taxon>Bacteroidia</taxon>
        <taxon>Bacteroidales</taxon>
        <taxon>Prevotellaceae</taxon>
        <taxon>Segatella</taxon>
    </lineage>
</organism>
<reference evidence="1 2" key="1">
    <citation type="submission" date="2018-12" db="EMBL/GenBank/DDBJ databases">
        <authorList>
            <consortium name="Pathogen Informatics"/>
        </authorList>
    </citation>
    <scope>NUCLEOTIDE SEQUENCE [LARGE SCALE GENOMIC DNA]</scope>
    <source>
        <strain evidence="1 2">NCTC13071</strain>
    </source>
</reference>
<evidence type="ECO:0000313" key="1">
    <source>
        <dbReference type="EMBL" id="VEH16377.1"/>
    </source>
</evidence>
<dbReference type="EMBL" id="LR134384">
    <property type="protein sequence ID" value="VEH16377.1"/>
    <property type="molecule type" value="Genomic_DNA"/>
</dbReference>
<dbReference type="GeneID" id="85013146"/>
<sequence length="85" mass="10230">MPEISRFYGIVIYMYIADHNPPHFHIWYDDYKATMTITDGIVTGSLPRRAIKMVYEWLDLHKEELMENWERLSNRESANKIEPLK</sequence>
<dbReference type="Pfam" id="PF13711">
    <property type="entry name" value="DUF4160"/>
    <property type="match status" value="1"/>
</dbReference>